<protein>
    <submittedName>
        <fullName evidence="3">BY PROTMAP: gi|472584225|gb|EMS21831.1| transcription factor [Rhodosporidium toruloides NP11] gi|647394449|emb|CDR35679.1| RHTO0S01e04720g1_1 [Rhodosporidium toruloides]</fullName>
    </submittedName>
</protein>
<evidence type="ECO:0000256" key="1">
    <source>
        <dbReference type="SAM" id="MobiDB-lite"/>
    </source>
</evidence>
<keyword evidence="4" id="KW-1185">Reference proteome</keyword>
<dbReference type="InterPro" id="IPR036864">
    <property type="entry name" value="Zn2-C6_fun-type_DNA-bd_sf"/>
</dbReference>
<dbReference type="PROSITE" id="PS50048">
    <property type="entry name" value="ZN2_CY6_FUNGAL_2"/>
    <property type="match status" value="1"/>
</dbReference>
<feature type="region of interest" description="Disordered" evidence="1">
    <location>
        <begin position="669"/>
        <end position="701"/>
    </location>
</feature>
<dbReference type="OMA" id="VCRIIFA"/>
<reference evidence="3 4" key="1">
    <citation type="submission" date="2015-07" db="EMBL/GenBank/DDBJ databases">
        <authorList>
            <person name="Cajimat M.N.B."/>
            <person name="Milazzo M.L."/>
            <person name="Fulhorst C.F."/>
        </authorList>
    </citation>
    <scope>NUCLEOTIDE SEQUENCE [LARGE SCALE GENOMIC DNA]</scope>
    <source>
        <strain evidence="3">Single colony</strain>
    </source>
</reference>
<feature type="region of interest" description="Disordered" evidence="1">
    <location>
        <begin position="1"/>
        <end position="22"/>
    </location>
</feature>
<dbReference type="GO" id="GO:0008270">
    <property type="term" value="F:zinc ion binding"/>
    <property type="evidence" value="ECO:0007669"/>
    <property type="project" value="InterPro"/>
</dbReference>
<dbReference type="SUPFAM" id="SSF57701">
    <property type="entry name" value="Zn2/Cys6 DNA-binding domain"/>
    <property type="match status" value="1"/>
</dbReference>
<organism evidence="3 4">
    <name type="scientific">Rhodotorula toruloides</name>
    <name type="common">Yeast</name>
    <name type="synonym">Rhodosporidium toruloides</name>
    <dbReference type="NCBI Taxonomy" id="5286"/>
    <lineage>
        <taxon>Eukaryota</taxon>
        <taxon>Fungi</taxon>
        <taxon>Dikarya</taxon>
        <taxon>Basidiomycota</taxon>
        <taxon>Pucciniomycotina</taxon>
        <taxon>Microbotryomycetes</taxon>
        <taxon>Sporidiobolales</taxon>
        <taxon>Sporidiobolaceae</taxon>
        <taxon>Rhodotorula</taxon>
    </lineage>
</organism>
<feature type="compositionally biased region" description="Low complexity" evidence="1">
    <location>
        <begin position="669"/>
        <end position="686"/>
    </location>
</feature>
<dbReference type="Pfam" id="PF00172">
    <property type="entry name" value="Zn_clus"/>
    <property type="match status" value="1"/>
</dbReference>
<sequence length="720" mass="76674">MTSPADSQAPRARGKRGPAASSCDACRRRRIACRRRSGDSNGPCESCEKKGLSCVSGSYGPSRADIVKASGPSTLAGPSSVDSRLADDELAKSLGLELLMLYGDGGSDGRSMALYPLPIFDYASLATRFKTRGGRLSELSRDDQLVCRIIFASAAPHWQSTASATPETRTALSRQLLSAAQESADMLGIWRKPGSTSTKSLLMLQQIMNGGDIASDESLICLSTCVVQIKLLVESAAPKGRSAMLVDGGTAMVWNAGLFDAAASIERKKEPYFSASDYSLMFGYAGKLPSAELLETALFADAWSVTVCALFGLRAYLDVAHRVATLLMGTKSMPQALENEADFEARWRDLDKIYDWGSMAAQLALRGDQGDAFARANLELYCNFAYGPAIAAEFAILQHLEGLDRQGLARAYDLADQISPSLLSTARARFPVRLCRYLRDIRTTDGHNFVAISAGTMISVSRVFAIVRCFLQTSAWDMSLHASPVDKLASLNYLISALDLIAQRYPGTPGLAAVREEAGAERLALVMLTGTSPARLPSDINLLSRPSLGRLNAWTFAHDVSQTAPLLLHQIVDALYKDDPPDAGIDSGTFDQDSFISTEAFASNPWPTADHTLSDLYAGPSALTAEAPGVTVETQALLDLLNDTANPASPSSAFLPTSFPFSAAAAAPPATLDQANEPPFSTAFPSPSFPPAAQNPFGTSTSNGAGNFDWFDAAGDFGAT</sequence>
<dbReference type="InterPro" id="IPR001138">
    <property type="entry name" value="Zn2Cys6_DnaBD"/>
</dbReference>
<dbReference type="Proteomes" id="UP000199069">
    <property type="component" value="Unassembled WGS sequence"/>
</dbReference>
<evidence type="ECO:0000313" key="3">
    <source>
        <dbReference type="EMBL" id="CTR09451.1"/>
    </source>
</evidence>
<dbReference type="STRING" id="5286.A0A0K3CQI5"/>
<dbReference type="EMBL" id="CWKI01000010">
    <property type="protein sequence ID" value="CTR09451.1"/>
    <property type="molecule type" value="Genomic_DNA"/>
</dbReference>
<name>A0A0K3CQI5_RHOTO</name>
<dbReference type="AlphaFoldDB" id="A0A0K3CQI5"/>
<proteinExistence type="predicted"/>
<feature type="domain" description="Zn(2)-C6 fungal-type" evidence="2">
    <location>
        <begin position="22"/>
        <end position="56"/>
    </location>
</feature>
<accession>A0A0K3CQI5</accession>
<gene>
    <name evidence="3" type="primary">FGENESH: predicted gene_10.149</name>
    <name evidence="3" type="ORF">BN2166_0053120</name>
</gene>
<dbReference type="GO" id="GO:0000981">
    <property type="term" value="F:DNA-binding transcription factor activity, RNA polymerase II-specific"/>
    <property type="evidence" value="ECO:0007669"/>
    <property type="project" value="InterPro"/>
</dbReference>
<dbReference type="Gene3D" id="4.10.240.10">
    <property type="entry name" value="Zn(2)-C6 fungal-type DNA-binding domain"/>
    <property type="match status" value="1"/>
</dbReference>
<evidence type="ECO:0000259" key="2">
    <source>
        <dbReference type="PROSITE" id="PS50048"/>
    </source>
</evidence>
<dbReference type="PROSITE" id="PS00463">
    <property type="entry name" value="ZN2_CY6_FUNGAL_1"/>
    <property type="match status" value="1"/>
</dbReference>
<evidence type="ECO:0000313" key="4">
    <source>
        <dbReference type="Proteomes" id="UP000199069"/>
    </source>
</evidence>